<accession>A0A645ATB5</accession>
<proteinExistence type="predicted"/>
<comment type="caution">
    <text evidence="1">The sequence shown here is derived from an EMBL/GenBank/DDBJ whole genome shotgun (WGS) entry which is preliminary data.</text>
</comment>
<sequence length="36" mass="3782">MGRFTSVTFEFTVAASTSEASLGLMELAISNGVIPF</sequence>
<dbReference type="AlphaFoldDB" id="A0A645ATB5"/>
<protein>
    <submittedName>
        <fullName evidence="1">Uncharacterized protein</fullName>
    </submittedName>
</protein>
<evidence type="ECO:0000313" key="1">
    <source>
        <dbReference type="EMBL" id="MPM54113.1"/>
    </source>
</evidence>
<organism evidence="1">
    <name type="scientific">bioreactor metagenome</name>
    <dbReference type="NCBI Taxonomy" id="1076179"/>
    <lineage>
        <taxon>unclassified sequences</taxon>
        <taxon>metagenomes</taxon>
        <taxon>ecological metagenomes</taxon>
    </lineage>
</organism>
<name>A0A645ATB5_9ZZZZ</name>
<dbReference type="EMBL" id="VSSQ01014655">
    <property type="protein sequence ID" value="MPM54113.1"/>
    <property type="molecule type" value="Genomic_DNA"/>
</dbReference>
<gene>
    <name evidence="1" type="ORF">SDC9_100886</name>
</gene>
<reference evidence="1" key="1">
    <citation type="submission" date="2019-08" db="EMBL/GenBank/DDBJ databases">
        <authorList>
            <person name="Kucharzyk K."/>
            <person name="Murdoch R.W."/>
            <person name="Higgins S."/>
            <person name="Loffler F."/>
        </authorList>
    </citation>
    <scope>NUCLEOTIDE SEQUENCE</scope>
</reference>